<dbReference type="Gene3D" id="1.25.40.20">
    <property type="entry name" value="Ankyrin repeat-containing domain"/>
    <property type="match status" value="1"/>
</dbReference>
<dbReference type="AlphaFoldDB" id="A0A9W8EFI4"/>
<organism evidence="10 11">
    <name type="scientific">Dimargaris verticillata</name>
    <dbReference type="NCBI Taxonomy" id="2761393"/>
    <lineage>
        <taxon>Eukaryota</taxon>
        <taxon>Fungi</taxon>
        <taxon>Fungi incertae sedis</taxon>
        <taxon>Zoopagomycota</taxon>
        <taxon>Kickxellomycotina</taxon>
        <taxon>Dimargaritomycetes</taxon>
        <taxon>Dimargaritales</taxon>
        <taxon>Dimargaritaceae</taxon>
        <taxon>Dimargaris</taxon>
    </lineage>
</organism>
<feature type="domain" description="Arf-GAP" evidence="9">
    <location>
        <begin position="405"/>
        <end position="527"/>
    </location>
</feature>
<keyword evidence="11" id="KW-1185">Reference proteome</keyword>
<name>A0A9W8EFI4_9FUNG</name>
<evidence type="ECO:0000256" key="7">
    <source>
        <dbReference type="SAM" id="MobiDB-lite"/>
    </source>
</evidence>
<dbReference type="InterPro" id="IPR037278">
    <property type="entry name" value="ARFGAP/RecO"/>
</dbReference>
<feature type="domain" description="PH" evidence="8">
    <location>
        <begin position="274"/>
        <end position="369"/>
    </location>
</feature>
<dbReference type="SUPFAM" id="SSF103657">
    <property type="entry name" value="BAR/IMD domain-like"/>
    <property type="match status" value="1"/>
</dbReference>
<dbReference type="Pfam" id="PF00169">
    <property type="entry name" value="PH"/>
    <property type="match status" value="1"/>
</dbReference>
<dbReference type="PANTHER" id="PTHR23180">
    <property type="entry name" value="CENTAURIN/ARF"/>
    <property type="match status" value="1"/>
</dbReference>
<feature type="compositionally biased region" description="Basic and acidic residues" evidence="7">
    <location>
        <begin position="811"/>
        <end position="827"/>
    </location>
</feature>
<dbReference type="PROSITE" id="PS50088">
    <property type="entry name" value="ANK_REPEAT"/>
    <property type="match status" value="2"/>
</dbReference>
<dbReference type="OrthoDB" id="10266696at2759"/>
<comment type="caution">
    <text evidence="10">The sequence shown here is derived from an EMBL/GenBank/DDBJ whole genome shotgun (WGS) entry which is preliminary data.</text>
</comment>
<dbReference type="SMART" id="SM00248">
    <property type="entry name" value="ANK"/>
    <property type="match status" value="3"/>
</dbReference>
<reference evidence="10" key="1">
    <citation type="submission" date="2022-07" db="EMBL/GenBank/DDBJ databases">
        <title>Phylogenomic reconstructions and comparative analyses of Kickxellomycotina fungi.</title>
        <authorList>
            <person name="Reynolds N.K."/>
            <person name="Stajich J.E."/>
            <person name="Barry K."/>
            <person name="Grigoriev I.V."/>
            <person name="Crous P."/>
            <person name="Smith M.E."/>
        </authorList>
    </citation>
    <scope>NUCLEOTIDE SEQUENCE</scope>
    <source>
        <strain evidence="10">RSA 567</strain>
    </source>
</reference>
<dbReference type="GO" id="GO:0005096">
    <property type="term" value="F:GTPase activator activity"/>
    <property type="evidence" value="ECO:0007669"/>
    <property type="project" value="UniProtKB-KW"/>
</dbReference>
<dbReference type="PRINTS" id="PR00405">
    <property type="entry name" value="REVINTRACTNG"/>
</dbReference>
<dbReference type="Gene3D" id="1.20.1270.60">
    <property type="entry name" value="Arfaptin homology (AH) domain/BAR domain"/>
    <property type="match status" value="1"/>
</dbReference>
<evidence type="ECO:0000256" key="4">
    <source>
        <dbReference type="ARBA" id="ARBA00022833"/>
    </source>
</evidence>
<protein>
    <recommendedName>
        <fullName evidence="12">ArfGap-domain-containing protein</fullName>
    </recommendedName>
</protein>
<dbReference type="CDD" id="cd13250">
    <property type="entry name" value="PH_ACAP"/>
    <property type="match status" value="1"/>
</dbReference>
<keyword evidence="1" id="KW-0343">GTPase activation</keyword>
<feature type="region of interest" description="Disordered" evidence="7">
    <location>
        <begin position="715"/>
        <end position="921"/>
    </location>
</feature>
<dbReference type="InterPro" id="IPR038508">
    <property type="entry name" value="ArfGAP_dom_sf"/>
</dbReference>
<dbReference type="Proteomes" id="UP001151582">
    <property type="component" value="Unassembled WGS sequence"/>
</dbReference>
<dbReference type="Pfam" id="PF12796">
    <property type="entry name" value="Ank_2"/>
    <property type="match status" value="1"/>
</dbReference>
<dbReference type="Gene3D" id="2.30.29.30">
    <property type="entry name" value="Pleckstrin-homology domain (PH domain)/Phosphotyrosine-binding domain (PTB)"/>
    <property type="match status" value="1"/>
</dbReference>
<feature type="compositionally biased region" description="Polar residues" evidence="7">
    <location>
        <begin position="899"/>
        <end position="908"/>
    </location>
</feature>
<feature type="compositionally biased region" description="Polar residues" evidence="7">
    <location>
        <begin position="753"/>
        <end position="767"/>
    </location>
</feature>
<evidence type="ECO:0000256" key="5">
    <source>
        <dbReference type="PROSITE-ProRule" id="PRU00023"/>
    </source>
</evidence>
<dbReference type="InterPro" id="IPR002110">
    <property type="entry name" value="Ankyrin_rpt"/>
</dbReference>
<dbReference type="PROSITE" id="PS50115">
    <property type="entry name" value="ARFGAP"/>
    <property type="match status" value="1"/>
</dbReference>
<dbReference type="SUPFAM" id="SSF57863">
    <property type="entry name" value="ArfGap/RecO-like zinc finger"/>
    <property type="match status" value="1"/>
</dbReference>
<dbReference type="GO" id="GO:0005737">
    <property type="term" value="C:cytoplasm"/>
    <property type="evidence" value="ECO:0007669"/>
    <property type="project" value="InterPro"/>
</dbReference>
<evidence type="ECO:0008006" key="12">
    <source>
        <dbReference type="Google" id="ProtNLM"/>
    </source>
</evidence>
<dbReference type="Pfam" id="PF01412">
    <property type="entry name" value="ArfGap"/>
    <property type="match status" value="1"/>
</dbReference>
<accession>A0A9W8EFI4</accession>
<dbReference type="EMBL" id="JANBQB010000007">
    <property type="protein sequence ID" value="KAJ1984990.1"/>
    <property type="molecule type" value="Genomic_DNA"/>
</dbReference>
<dbReference type="PANTHER" id="PTHR23180:SF160">
    <property type="entry name" value="ADP-RIBOSYLATION FACTOR GTPASE-ACTIVATING PROTEIN EFFECTOR PROTEIN 1"/>
    <property type="match status" value="1"/>
</dbReference>
<sequence length="921" mass="102313">MVPLTDCLRDAPTYRSALAAQEEFVGQYETAIKNLTKNTKSTADVSRDLAHKYTQFADDLDGFVKRSFTDTDVIANSIDKFSLTLREIQRNRSMQASQLMDVFVNPLEEFVKSELGPVKDAKKRFDRASDDYEYVLAKCLGKRARDANLADAEQDVHTSKQTFLTESMDYAITLNETTTMKRLEFIEYVLAFMFTQYAFFHQGYEMLKDLEPLMRELTDHLHEQRGRYRADMDSTRAEKDRITQELAQNLDSSVLLEQVPEPTEFLSKPQDPMPIQKYGYMFLRTNYTLMASWNRRYFALEGNTLTHCDRCRDKDVDAINLQVATVKPAPQAERRFCFEIISPSKTYVLQAENSVEMQDWITCIQCAIEQSYANTPCQPGSFVSAAGASPSLPNGDNTNPQVTKQELIALIQAVPGNNQCADCQTPDPEWASINLGALLCIECSGIHRSLGVHVTKIRSLTLDNWEPEQAQVMVQLGNTAVNQVYEQACPSDVPRPTPEADRASKQEWIMAKYIERLFAPHAETTDPYEMATLNERMWLAAQQGDLPAVLQCLATGADVNWQNEVENHKTALHQAALQSNCIMVEFLLHWFADINAVDGDGRTSLHYAAAVNDAAFVWYLLKKHAKLDVMDKHGVQPLDVALDSAHVQVVMAIRYATFLRETASHGELSAKDSGLSFQEMLRPAYPDSQSVNRAAKQRSISEVFFKHHLPFAIGNRRQTFSQQQQQGIPSRTRHESLMPTQSRPVPPAPPRPMQTSSASVTKSSPTLTEDPADFRAPSAEPDSPVTAAMPYTPLAADEPSPALAPSSPPPKKADTHSSPDSKLDALPERSTPSPPPSRTSSPMPDLKALASPTPKQPKAALSDGHDDSSVPVSPVLPAAPQPISSRTSRESGSDAFEDATNSPITSPMQKAKPSKAPNQAE</sequence>
<dbReference type="FunFam" id="1.10.220.150:FF:000009">
    <property type="entry name" value="stromal membrane-associated protein 1 isoform X1"/>
    <property type="match status" value="1"/>
</dbReference>
<dbReference type="InterPro" id="IPR036770">
    <property type="entry name" value="Ankyrin_rpt-contain_sf"/>
</dbReference>
<evidence type="ECO:0000256" key="2">
    <source>
        <dbReference type="ARBA" id="ARBA00022723"/>
    </source>
</evidence>
<feature type="repeat" description="ANK" evidence="5">
    <location>
        <begin position="567"/>
        <end position="599"/>
    </location>
</feature>
<evidence type="ECO:0000259" key="8">
    <source>
        <dbReference type="PROSITE" id="PS50003"/>
    </source>
</evidence>
<dbReference type="PROSITE" id="PS50003">
    <property type="entry name" value="PH_DOMAIN"/>
    <property type="match status" value="1"/>
</dbReference>
<dbReference type="GO" id="GO:0008270">
    <property type="term" value="F:zinc ion binding"/>
    <property type="evidence" value="ECO:0007669"/>
    <property type="project" value="UniProtKB-KW"/>
</dbReference>
<evidence type="ECO:0000256" key="6">
    <source>
        <dbReference type="PROSITE-ProRule" id="PRU00288"/>
    </source>
</evidence>
<dbReference type="PROSITE" id="PS50297">
    <property type="entry name" value="ANK_REP_REGION"/>
    <property type="match status" value="2"/>
</dbReference>
<dbReference type="SUPFAM" id="SSF50729">
    <property type="entry name" value="PH domain-like"/>
    <property type="match status" value="1"/>
</dbReference>
<evidence type="ECO:0000313" key="11">
    <source>
        <dbReference type="Proteomes" id="UP001151582"/>
    </source>
</evidence>
<dbReference type="InterPro" id="IPR045258">
    <property type="entry name" value="ACAP1/2/3-like"/>
</dbReference>
<dbReference type="Gene3D" id="1.10.220.150">
    <property type="entry name" value="Arf GTPase activating protein"/>
    <property type="match status" value="1"/>
</dbReference>
<keyword evidence="5" id="KW-0040">ANK repeat</keyword>
<dbReference type="Pfam" id="PF16746">
    <property type="entry name" value="BAR_3"/>
    <property type="match status" value="1"/>
</dbReference>
<proteinExistence type="predicted"/>
<evidence type="ECO:0000259" key="9">
    <source>
        <dbReference type="PROSITE" id="PS50115"/>
    </source>
</evidence>
<keyword evidence="4" id="KW-0862">Zinc</keyword>
<dbReference type="SMART" id="SM00105">
    <property type="entry name" value="ArfGap"/>
    <property type="match status" value="1"/>
</dbReference>
<dbReference type="InterPro" id="IPR001164">
    <property type="entry name" value="ArfGAP_dom"/>
</dbReference>
<evidence type="ECO:0000256" key="3">
    <source>
        <dbReference type="ARBA" id="ARBA00022771"/>
    </source>
</evidence>
<evidence type="ECO:0000313" key="10">
    <source>
        <dbReference type="EMBL" id="KAJ1984990.1"/>
    </source>
</evidence>
<feature type="repeat" description="ANK" evidence="5">
    <location>
        <begin position="600"/>
        <end position="632"/>
    </location>
</feature>
<feature type="compositionally biased region" description="Low complexity" evidence="7">
    <location>
        <begin position="793"/>
        <end position="805"/>
    </location>
</feature>
<dbReference type="SUPFAM" id="SSF48403">
    <property type="entry name" value="Ankyrin repeat"/>
    <property type="match status" value="1"/>
</dbReference>
<dbReference type="InterPro" id="IPR001849">
    <property type="entry name" value="PH_domain"/>
</dbReference>
<keyword evidence="2" id="KW-0479">Metal-binding</keyword>
<dbReference type="InterPro" id="IPR011993">
    <property type="entry name" value="PH-like_dom_sf"/>
</dbReference>
<gene>
    <name evidence="10" type="ORF">H4R34_000334</name>
</gene>
<dbReference type="InterPro" id="IPR027267">
    <property type="entry name" value="AH/BAR_dom_sf"/>
</dbReference>
<dbReference type="InterPro" id="IPR004148">
    <property type="entry name" value="BAR_dom"/>
</dbReference>
<dbReference type="SMART" id="SM00233">
    <property type="entry name" value="PH"/>
    <property type="match status" value="1"/>
</dbReference>
<keyword evidence="3 6" id="KW-0863">Zinc-finger</keyword>
<evidence type="ECO:0000256" key="1">
    <source>
        <dbReference type="ARBA" id="ARBA00022468"/>
    </source>
</evidence>